<dbReference type="GO" id="GO:0005886">
    <property type="term" value="C:plasma membrane"/>
    <property type="evidence" value="ECO:0007669"/>
    <property type="project" value="UniProtKB-SubCell"/>
</dbReference>
<feature type="transmembrane region" description="Helical" evidence="7">
    <location>
        <begin position="57"/>
        <end position="78"/>
    </location>
</feature>
<feature type="compositionally biased region" description="Low complexity" evidence="6">
    <location>
        <begin position="1"/>
        <end position="13"/>
    </location>
</feature>
<feature type="region of interest" description="Disordered" evidence="6">
    <location>
        <begin position="1"/>
        <end position="27"/>
    </location>
</feature>
<evidence type="ECO:0000256" key="1">
    <source>
        <dbReference type="ARBA" id="ARBA00004651"/>
    </source>
</evidence>
<evidence type="ECO:0000256" key="3">
    <source>
        <dbReference type="ARBA" id="ARBA00022692"/>
    </source>
</evidence>
<feature type="transmembrane region" description="Helical" evidence="7">
    <location>
        <begin position="362"/>
        <end position="382"/>
    </location>
</feature>
<comment type="caution">
    <text evidence="9">The sequence shown here is derived from an EMBL/GenBank/DDBJ whole genome shotgun (WGS) entry which is preliminary data.</text>
</comment>
<feature type="transmembrane region" description="Helical" evidence="7">
    <location>
        <begin position="798"/>
        <end position="823"/>
    </location>
</feature>
<accession>A0A5C4QFS9</accession>
<evidence type="ECO:0000259" key="8">
    <source>
        <dbReference type="Pfam" id="PF02687"/>
    </source>
</evidence>
<evidence type="ECO:0000256" key="4">
    <source>
        <dbReference type="ARBA" id="ARBA00022989"/>
    </source>
</evidence>
<feature type="transmembrane region" description="Helical" evidence="7">
    <location>
        <begin position="523"/>
        <end position="546"/>
    </location>
</feature>
<dbReference type="PANTHER" id="PTHR30287:SF1">
    <property type="entry name" value="INNER MEMBRANE PROTEIN"/>
    <property type="match status" value="1"/>
</dbReference>
<dbReference type="EMBL" id="VDFY01000222">
    <property type="protein sequence ID" value="TNH24243.1"/>
    <property type="molecule type" value="Genomic_DNA"/>
</dbReference>
<reference evidence="9 10" key="1">
    <citation type="submission" date="2019-06" db="EMBL/GenBank/DDBJ databases">
        <title>Micromonospora ordensis sp. nov., isolated from deep marine sediment.</title>
        <authorList>
            <person name="Veyisoglu A."/>
            <person name="Carro L."/>
            <person name="Klenk H.-P."/>
            <person name="Sahin N."/>
        </authorList>
    </citation>
    <scope>NUCLEOTIDE SEQUENCE [LARGE SCALE GENOMIC DNA]</scope>
    <source>
        <strain evidence="9 10">S2509</strain>
    </source>
</reference>
<keyword evidence="5 7" id="KW-0472">Membrane</keyword>
<feature type="transmembrane region" description="Helical" evidence="7">
    <location>
        <begin position="402"/>
        <end position="429"/>
    </location>
</feature>
<protein>
    <submittedName>
        <fullName evidence="9">FtsX-like permease family protein</fullName>
    </submittedName>
</protein>
<dbReference type="PANTHER" id="PTHR30287">
    <property type="entry name" value="MEMBRANE COMPONENT OF PREDICTED ABC SUPERFAMILY METABOLITE UPTAKE TRANSPORTER"/>
    <property type="match status" value="1"/>
</dbReference>
<proteinExistence type="predicted"/>
<feature type="transmembrane region" description="Helical" evidence="7">
    <location>
        <begin position="844"/>
        <end position="874"/>
    </location>
</feature>
<dbReference type="Pfam" id="PF02687">
    <property type="entry name" value="FtsX"/>
    <property type="match status" value="2"/>
</dbReference>
<dbReference type="InterPro" id="IPR038766">
    <property type="entry name" value="Membrane_comp_ABC_pdt"/>
</dbReference>
<dbReference type="Proteomes" id="UP000306145">
    <property type="component" value="Unassembled WGS sequence"/>
</dbReference>
<keyword evidence="3 7" id="KW-0812">Transmembrane</keyword>
<feature type="transmembrane region" description="Helical" evidence="7">
    <location>
        <begin position="311"/>
        <end position="333"/>
    </location>
</feature>
<feature type="transmembrane region" description="Helical" evidence="7">
    <location>
        <begin position="894"/>
        <end position="916"/>
    </location>
</feature>
<keyword evidence="2" id="KW-1003">Cell membrane</keyword>
<organism evidence="9 10">
    <name type="scientific">Micromonospora orduensis</name>
    <dbReference type="NCBI Taxonomy" id="1420891"/>
    <lineage>
        <taxon>Bacteria</taxon>
        <taxon>Bacillati</taxon>
        <taxon>Actinomycetota</taxon>
        <taxon>Actinomycetes</taxon>
        <taxon>Micromonosporales</taxon>
        <taxon>Micromonosporaceae</taxon>
        <taxon>Micromonospora</taxon>
    </lineage>
</organism>
<evidence type="ECO:0000256" key="7">
    <source>
        <dbReference type="SAM" id="Phobius"/>
    </source>
</evidence>
<name>A0A5C4QFS9_9ACTN</name>
<sequence>MTTRRTPRAPGRADVPAPRPTTPPVRTGRRRFAELTGSWRAALRIARREARRSRRRTALVLAMIALPVLVLAFLAASYDMAELTPQERVDRRLGVADAELRWISQTPVEQDEWGGSWYTREGEHLPAGPVTAGQVAALLPPGSRVAEVRARVPLTVRGPDRDESIIGRVLDLTDPLARGVARFRAGRAPQQPGEVAVSPAALRRLDLRLGRALTMADGKGAYTVVGVVEFPDDLGPVVALHPGAVPRTVPELDSSWLADVPGGVDAALVARLNDRGVLVTPRHPTGSVPEPGRGWAGSIGATDTNDLSTGVLIAGLGLLEVVLLVGPAFAVGIRRRRRDLALVAVAGGDAAQLRRVVLADGVVLGVLGAVVGLVLGVAAAFAGRPLVEQYVFGARFGGYRCWPAALAVLGGVAVLTGVLAALAPAWTVARQDVSAGLAGRRTPPASRSRWLALGLSLVAGGAALAAFGAARTSPAVILTGLILGELGLVCCTPTLIGVLARLGRVLPLAPRIALRDASRNRAAAAPAICAVMAAVASSVALGGYLASDGVRDRHAYQPLLPPGHVLVSPNDLTRLPTLAQVTDAAREQLGTDAVVGVSAAVCVPPDGGYCDVAPALPAEQACPWRAGDDLSAAQRRQARADPRCQRRAVDYYGTYVEPLVDDGTALPQLTDADPAATAAATAVLRAGGVVVTDPRYLHNGLVTVQVKRADAGSDQPTTAAADLPGYALPAAVGQSRLLLSAAALRELDLKPTPAGWVIGTSSPPSGERQERFAAALRPFGAVSLMVESGGAPGDISPLLLLLAAAAGLITVGAAGIATALAAAEGRAELTTLAAVGAAPAVRRVLAICQAGVISGLGSVLGIVAGLGTAAIVLFSVNRQYATDWPTPVPYPYLVPWPVLGVLVLVPLVAMLGAGLFTRARLPIERRLD</sequence>
<dbReference type="OrthoDB" id="3405625at2"/>
<evidence type="ECO:0000256" key="6">
    <source>
        <dbReference type="SAM" id="MobiDB-lite"/>
    </source>
</evidence>
<gene>
    <name evidence="9" type="ORF">FHG89_25335</name>
</gene>
<evidence type="ECO:0000256" key="2">
    <source>
        <dbReference type="ARBA" id="ARBA00022475"/>
    </source>
</evidence>
<dbReference type="RefSeq" id="WP_139586919.1">
    <property type="nucleotide sequence ID" value="NZ_VDFY01000222.1"/>
</dbReference>
<feature type="transmembrane region" description="Helical" evidence="7">
    <location>
        <begin position="476"/>
        <end position="502"/>
    </location>
</feature>
<feature type="domain" description="ABC3 transporter permease C-terminal" evidence="8">
    <location>
        <begin position="802"/>
        <end position="917"/>
    </location>
</feature>
<comment type="subcellular location">
    <subcellularLocation>
        <location evidence="1">Cell membrane</location>
        <topology evidence="1">Multi-pass membrane protein</topology>
    </subcellularLocation>
</comment>
<dbReference type="InterPro" id="IPR003838">
    <property type="entry name" value="ABC3_permease_C"/>
</dbReference>
<dbReference type="AlphaFoldDB" id="A0A5C4QFS9"/>
<keyword evidence="4 7" id="KW-1133">Transmembrane helix</keyword>
<evidence type="ECO:0000256" key="5">
    <source>
        <dbReference type="ARBA" id="ARBA00023136"/>
    </source>
</evidence>
<keyword evidence="10" id="KW-1185">Reference proteome</keyword>
<feature type="domain" description="ABC3 transporter permease C-terminal" evidence="8">
    <location>
        <begin position="312"/>
        <end position="432"/>
    </location>
</feature>
<feature type="transmembrane region" description="Helical" evidence="7">
    <location>
        <begin position="450"/>
        <end position="470"/>
    </location>
</feature>
<evidence type="ECO:0000313" key="9">
    <source>
        <dbReference type="EMBL" id="TNH24243.1"/>
    </source>
</evidence>
<evidence type="ECO:0000313" key="10">
    <source>
        <dbReference type="Proteomes" id="UP000306145"/>
    </source>
</evidence>